<dbReference type="Gene3D" id="2.70.98.20">
    <property type="entry name" value="Copper amine oxidase, catalytic domain"/>
    <property type="match status" value="1"/>
</dbReference>
<dbReference type="Pfam" id="PF02727">
    <property type="entry name" value="Cu_amine_oxidN2"/>
    <property type="match status" value="1"/>
</dbReference>
<feature type="domain" description="Copper amine oxidase catalytic" evidence="9">
    <location>
        <begin position="365"/>
        <end position="772"/>
    </location>
</feature>
<organism evidence="11 12">
    <name type="scientific">Aplysia californica</name>
    <name type="common">California sea hare</name>
    <dbReference type="NCBI Taxonomy" id="6500"/>
    <lineage>
        <taxon>Eukaryota</taxon>
        <taxon>Metazoa</taxon>
        <taxon>Spiralia</taxon>
        <taxon>Lophotrochozoa</taxon>
        <taxon>Mollusca</taxon>
        <taxon>Gastropoda</taxon>
        <taxon>Heterobranchia</taxon>
        <taxon>Euthyneura</taxon>
        <taxon>Tectipleura</taxon>
        <taxon>Aplysiida</taxon>
        <taxon>Aplysioidea</taxon>
        <taxon>Aplysiidae</taxon>
        <taxon>Aplysia</taxon>
    </lineage>
</organism>
<dbReference type="SUPFAM" id="SSF54416">
    <property type="entry name" value="Amine oxidase N-terminal region"/>
    <property type="match status" value="2"/>
</dbReference>
<evidence type="ECO:0000256" key="5">
    <source>
        <dbReference type="ARBA" id="ARBA00023008"/>
    </source>
</evidence>
<feature type="domain" description="Copper amine oxidase N2-terminal" evidence="10">
    <location>
        <begin position="128"/>
        <end position="185"/>
    </location>
</feature>
<dbReference type="PANTHER" id="PTHR10638:SF20">
    <property type="entry name" value="AMINE OXIDASE"/>
    <property type="match status" value="1"/>
</dbReference>
<keyword evidence="11" id="KW-1185">Reference proteome</keyword>
<evidence type="ECO:0000313" key="12">
    <source>
        <dbReference type="RefSeq" id="XP_005100001.2"/>
    </source>
</evidence>
<dbReference type="PANTHER" id="PTHR10638">
    <property type="entry name" value="COPPER AMINE OXIDASE"/>
    <property type="match status" value="1"/>
</dbReference>
<proteinExistence type="inferred from homology"/>
<dbReference type="InterPro" id="IPR015800">
    <property type="entry name" value="Cu_amine_oxidase_N2"/>
</dbReference>
<name>A0ABM0JRP5_APLCA</name>
<evidence type="ECO:0000256" key="3">
    <source>
        <dbReference type="ARBA" id="ARBA00022772"/>
    </source>
</evidence>
<evidence type="ECO:0000313" key="11">
    <source>
        <dbReference type="Proteomes" id="UP000694888"/>
    </source>
</evidence>
<comment type="PTM">
    <text evidence="6">Topaquinone (TPQ) is generated by copper-dependent autoxidation of a specific tyrosyl residue.</text>
</comment>
<keyword evidence="4 6" id="KW-0560">Oxidoreductase</keyword>
<dbReference type="RefSeq" id="XP_005100001.2">
    <property type="nucleotide sequence ID" value="XM_005099944.3"/>
</dbReference>
<comment type="cofactor">
    <cofactor evidence="6">
        <name>Cu cation</name>
        <dbReference type="ChEBI" id="CHEBI:23378"/>
    </cofactor>
    <text evidence="6">Contains 1 topaquinone per subunit.</text>
</comment>
<evidence type="ECO:0000256" key="6">
    <source>
        <dbReference type="RuleBase" id="RU000672"/>
    </source>
</evidence>
<keyword evidence="3 6" id="KW-0801">TPQ</keyword>
<dbReference type="InterPro" id="IPR049947">
    <property type="entry name" value="Cu_Am_Ox_Cu-bd"/>
</dbReference>
<dbReference type="SUPFAM" id="SSF49998">
    <property type="entry name" value="Amine oxidase catalytic domain"/>
    <property type="match status" value="1"/>
</dbReference>
<dbReference type="GeneID" id="101853857"/>
<reference evidence="12" key="1">
    <citation type="submission" date="2025-08" db="UniProtKB">
        <authorList>
            <consortium name="RefSeq"/>
        </authorList>
    </citation>
    <scope>IDENTIFICATION</scope>
</reference>
<dbReference type="InterPro" id="IPR015798">
    <property type="entry name" value="Cu_amine_oxidase_C"/>
</dbReference>
<keyword evidence="8" id="KW-1133">Transmembrane helix</keyword>
<dbReference type="Gene3D" id="3.10.450.40">
    <property type="match status" value="2"/>
</dbReference>
<evidence type="ECO:0000259" key="9">
    <source>
        <dbReference type="Pfam" id="PF01179"/>
    </source>
</evidence>
<keyword evidence="8" id="KW-0812">Transmembrane</keyword>
<evidence type="ECO:0000256" key="7">
    <source>
        <dbReference type="SAM" id="MobiDB-lite"/>
    </source>
</evidence>
<feature type="transmembrane region" description="Helical" evidence="8">
    <location>
        <begin position="40"/>
        <end position="63"/>
    </location>
</feature>
<evidence type="ECO:0000256" key="8">
    <source>
        <dbReference type="SAM" id="Phobius"/>
    </source>
</evidence>
<dbReference type="PRINTS" id="PR00766">
    <property type="entry name" value="CUDAOXIDASE"/>
</dbReference>
<keyword evidence="8" id="KW-0472">Membrane</keyword>
<dbReference type="InterPro" id="IPR016182">
    <property type="entry name" value="Cu_amine_oxidase_N-reg"/>
</dbReference>
<keyword evidence="2 6" id="KW-0479">Metal-binding</keyword>
<dbReference type="InterPro" id="IPR000269">
    <property type="entry name" value="Cu_amine_oxidase"/>
</dbReference>
<gene>
    <name evidence="12" type="primary">LOC101853857</name>
</gene>
<dbReference type="PROSITE" id="PS01164">
    <property type="entry name" value="COPPER_AMINE_OXID_1"/>
    <property type="match status" value="1"/>
</dbReference>
<evidence type="ECO:0000256" key="1">
    <source>
        <dbReference type="ARBA" id="ARBA00007983"/>
    </source>
</evidence>
<dbReference type="InterPro" id="IPR049948">
    <property type="entry name" value="Cu_Am_ox_TPQ-bd"/>
</dbReference>
<evidence type="ECO:0000256" key="2">
    <source>
        <dbReference type="ARBA" id="ARBA00022723"/>
    </source>
</evidence>
<keyword evidence="5 6" id="KW-0186">Copper</keyword>
<dbReference type="PROSITE" id="PS01165">
    <property type="entry name" value="COPPER_AMINE_OXID_2"/>
    <property type="match status" value="1"/>
</dbReference>
<dbReference type="Proteomes" id="UP000694888">
    <property type="component" value="Unplaced"/>
</dbReference>
<feature type="region of interest" description="Disordered" evidence="7">
    <location>
        <begin position="74"/>
        <end position="95"/>
    </location>
</feature>
<dbReference type="Pfam" id="PF01179">
    <property type="entry name" value="Cu_amine_oxid"/>
    <property type="match status" value="1"/>
</dbReference>
<sequence length="835" mass="95405">MVYRSSRRQAQRDDEPEGFQLQEPSIVMDKGARSRRQVGIWRAAAVLLAIVCIGLSIAVIAMATRGSEGGDGFTTCGRGQNAKSQGIIDRGEPDKPGPFHDLTKHEMRHLRSFLEQDPNIKAVDPDGATMEQSNIYMMDLFPAPKKAVLKYLDKNGPQPPRQARVLMYRGDLRPAVVEEYICGPLPDVRKCELLKSDKRRNPVEFALRPVGLMEFEAIYNYVLTEVDKKIGYILKETYGTSYVNCPPDECFKVYPSPIATKLVDDITKRRLWVWADYPVEYYALHPTDFGVLAVLDGSEPEKFYVDKVWYNGVLYDSMDDLIVKYNGTSPAQRYKLNKPKPAPEATSSLYLRGDPLPKEPQRPPTLVEPDGRRYSLKDRKVEYLGWTFNFRMSALTGPSLFDIRYKGERLAFELGMAEIAVYYSANNPLHRVTDFVDSGALIGSHSKSLVPGGDCPETATFINQTFSGQSTSEPVELARSFCLFENNNGYPLRRHLSYSQAEGAFYGGMMDSALVLRSALTIVNYDYIMDYIFHQNGVVETRVMSTGYILPSFYTSLEDPYGFEIEDKLLGNIHHHIFHFKADLDIMGTSNRYETLDIVPEAVDMRTVPGRKYHQTKYVRNLRKNEKEALYKYDFDTPKYHVVHNNAKKTKYNAIKAYRIAMHGMSKQMLPENEDNEGTVPWARHQLVVTKHKDNERVSSSPYAMWDSQNPVTDFTTFYEDNDNIVDEDLVFWITQGMHHIPHTEDIPLTPTVGNHLTFFLLPYNYFDECPSVASRDHIRIEHKNKKDPKQGVRVLRNGNSVDQCSLPPVAKEYDELLERDPDVILESTEFRGIF</sequence>
<dbReference type="InterPro" id="IPR036460">
    <property type="entry name" value="Cu_amine_oxidase_C_sf"/>
</dbReference>
<dbReference type="EC" id="1.4.3.-" evidence="6"/>
<accession>A0ABM0JRP5</accession>
<comment type="similarity">
    <text evidence="1 6">Belongs to the copper/topaquinone oxidase family.</text>
</comment>
<protein>
    <recommendedName>
        <fullName evidence="6">Amine oxidase</fullName>
        <ecNumber evidence="6">1.4.3.-</ecNumber>
    </recommendedName>
</protein>
<evidence type="ECO:0000259" key="10">
    <source>
        <dbReference type="Pfam" id="PF02727"/>
    </source>
</evidence>
<feature type="region of interest" description="Disordered" evidence="7">
    <location>
        <begin position="1"/>
        <end position="26"/>
    </location>
</feature>
<feature type="region of interest" description="Disordered" evidence="7">
    <location>
        <begin position="333"/>
        <end position="371"/>
    </location>
</feature>
<evidence type="ECO:0000256" key="4">
    <source>
        <dbReference type="ARBA" id="ARBA00023002"/>
    </source>
</evidence>